<organism evidence="2 3">
    <name type="scientific">Halapricum salinum</name>
    <dbReference type="NCBI Taxonomy" id="1457250"/>
    <lineage>
        <taxon>Archaea</taxon>
        <taxon>Methanobacteriati</taxon>
        <taxon>Methanobacteriota</taxon>
        <taxon>Stenosarchaea group</taxon>
        <taxon>Halobacteria</taxon>
        <taxon>Halobacteriales</taxon>
        <taxon>Haloarculaceae</taxon>
        <taxon>Halapricum</taxon>
    </lineage>
</organism>
<dbReference type="GO" id="GO:0016747">
    <property type="term" value="F:acyltransferase activity, transferring groups other than amino-acyl groups"/>
    <property type="evidence" value="ECO:0007669"/>
    <property type="project" value="InterPro"/>
</dbReference>
<feature type="domain" description="N-acetyltransferase" evidence="1">
    <location>
        <begin position="1"/>
        <end position="137"/>
    </location>
</feature>
<evidence type="ECO:0000259" key="1">
    <source>
        <dbReference type="PROSITE" id="PS51186"/>
    </source>
</evidence>
<sequence length="175" mass="19569">MEFELLGWSEDGPTLQLDYEQFSYAGKFVMSSTGKAVVRADGHGIVAAAAFDPDRTDDATLRIRYVTVRRDCRGEGIGARLLRTVRQRAADQGFDRVVIAVNNPFAYEAATKAGFGYSGERTGVAERVLVWPSEERDSRYREGLESFLERDLSDTEATFIRSREEPPAVVDPHRS</sequence>
<keyword evidence="2" id="KW-0808">Transferase</keyword>
<dbReference type="Pfam" id="PF00583">
    <property type="entry name" value="Acetyltransf_1"/>
    <property type="match status" value="1"/>
</dbReference>
<dbReference type="AlphaFoldDB" id="A0A4D6HH34"/>
<dbReference type="SUPFAM" id="SSF55729">
    <property type="entry name" value="Acyl-CoA N-acyltransferases (Nat)"/>
    <property type="match status" value="1"/>
</dbReference>
<protein>
    <submittedName>
        <fullName evidence="2">GNAT family N-acetyltransferase</fullName>
    </submittedName>
</protein>
<dbReference type="InterPro" id="IPR000182">
    <property type="entry name" value="GNAT_dom"/>
</dbReference>
<proteinExistence type="predicted"/>
<keyword evidence="3" id="KW-1185">Reference proteome</keyword>
<gene>
    <name evidence="2" type="ORF">DV733_15270</name>
</gene>
<accession>A0A4D6HH34</accession>
<reference evidence="2 3" key="1">
    <citation type="journal article" date="2019" name="Nat. Commun.">
        <title>A new type of DNA phosphorothioation-based antiviral system in archaea.</title>
        <authorList>
            <person name="Xiong L."/>
            <person name="Liu S."/>
            <person name="Chen S."/>
            <person name="Xiao Y."/>
            <person name="Zhu B."/>
            <person name="Gao Y."/>
            <person name="Zhang Y."/>
            <person name="Chen B."/>
            <person name="Luo J."/>
            <person name="Deng Z."/>
            <person name="Chen X."/>
            <person name="Wang L."/>
            <person name="Chen S."/>
        </authorList>
    </citation>
    <scope>NUCLEOTIDE SEQUENCE [LARGE SCALE GENOMIC DNA]</scope>
    <source>
        <strain evidence="2 3">CBA1105</strain>
    </source>
</reference>
<evidence type="ECO:0000313" key="3">
    <source>
        <dbReference type="Proteomes" id="UP000296706"/>
    </source>
</evidence>
<dbReference type="Gene3D" id="3.40.630.30">
    <property type="match status" value="1"/>
</dbReference>
<dbReference type="STRING" id="1457250.GCA_000755225_01929"/>
<dbReference type="GeneID" id="39849248"/>
<dbReference type="PROSITE" id="PS51186">
    <property type="entry name" value="GNAT"/>
    <property type="match status" value="1"/>
</dbReference>
<dbReference type="KEGG" id="hsn:DV733_15270"/>
<dbReference type="RefSeq" id="WP_049992830.1">
    <property type="nucleotide sequence ID" value="NZ_CP031310.1"/>
</dbReference>
<name>A0A4D6HH34_9EURY</name>
<evidence type="ECO:0000313" key="2">
    <source>
        <dbReference type="EMBL" id="QCC52508.1"/>
    </source>
</evidence>
<dbReference type="CDD" id="cd04301">
    <property type="entry name" value="NAT_SF"/>
    <property type="match status" value="1"/>
</dbReference>
<dbReference type="OrthoDB" id="213793at2157"/>
<dbReference type="EMBL" id="CP031310">
    <property type="protein sequence ID" value="QCC52508.1"/>
    <property type="molecule type" value="Genomic_DNA"/>
</dbReference>
<dbReference type="InterPro" id="IPR016181">
    <property type="entry name" value="Acyl_CoA_acyltransferase"/>
</dbReference>
<dbReference type="Proteomes" id="UP000296706">
    <property type="component" value="Chromosome"/>
</dbReference>